<evidence type="ECO:0000313" key="3">
    <source>
        <dbReference type="Proteomes" id="UP000269721"/>
    </source>
</evidence>
<dbReference type="Proteomes" id="UP000269721">
    <property type="component" value="Unassembled WGS sequence"/>
</dbReference>
<feature type="region of interest" description="Disordered" evidence="1">
    <location>
        <begin position="229"/>
        <end position="256"/>
    </location>
</feature>
<feature type="region of interest" description="Disordered" evidence="1">
    <location>
        <begin position="1"/>
        <end position="47"/>
    </location>
</feature>
<feature type="compositionally biased region" description="Pro residues" evidence="1">
    <location>
        <begin position="24"/>
        <end position="41"/>
    </location>
</feature>
<sequence length="502" mass="56952">MTHPHPLPSVLPFTPTPDKRSTPRPAPSKPYLPFPQPPDPDPGYVNTKITATSTARSRQSGYLYSGNVHPTPSHKTRTPIFIYIQVPVNLFFRIFKDSYSDSYSVSDSDSDSDSYSDSYSVSDSYSDSYSVSDSLNYNSSPRKMPKTTLKTKNENIQNRPLFSPRVVQCLTRDVARSFVPLQPPHSATLENIHAWRYADIKHANQYYGLPYERKKVDALRHLGNYLSRQKGKENCDERSAPAGSSTPAPDPYPSILKEKNSARFDTLSRNSNLHEEQIRSLVRKMAVVEALGEQLLQSSNDVIATANKAKEIASKAKDGFEGLCAITSRMDADIKRLENDWSSAKHSITEWSKTVERNTSQTTEFQKETRSKLDEIVNFIQNNVTSNENQHGNERANFRVRTYIHDHQVGGIITKLAPDLDRSLNVVTTLDHTVFNRQKFAQAQSLEGRTQLGLFHPSIQTLRFFKVAGSEESLDCFFKTLSSQLEKRTYRQYPSILLWGWE</sequence>
<gene>
    <name evidence="2" type="ORF">BDK51DRAFT_25560</name>
</gene>
<feature type="compositionally biased region" description="Low complexity" evidence="1">
    <location>
        <begin position="115"/>
        <end position="134"/>
    </location>
</feature>
<organism evidence="2 3">
    <name type="scientific">Blyttiomyces helicus</name>
    <dbReference type="NCBI Taxonomy" id="388810"/>
    <lineage>
        <taxon>Eukaryota</taxon>
        <taxon>Fungi</taxon>
        <taxon>Fungi incertae sedis</taxon>
        <taxon>Chytridiomycota</taxon>
        <taxon>Chytridiomycota incertae sedis</taxon>
        <taxon>Chytridiomycetes</taxon>
        <taxon>Chytridiomycetes incertae sedis</taxon>
        <taxon>Blyttiomyces</taxon>
    </lineage>
</organism>
<feature type="compositionally biased region" description="Basic and acidic residues" evidence="1">
    <location>
        <begin position="230"/>
        <end position="239"/>
    </location>
</feature>
<name>A0A4P9W5V8_9FUNG</name>
<proteinExistence type="predicted"/>
<reference evidence="3" key="1">
    <citation type="journal article" date="2018" name="Nat. Microbiol.">
        <title>Leveraging single-cell genomics to expand the fungal tree of life.</title>
        <authorList>
            <person name="Ahrendt S.R."/>
            <person name="Quandt C.A."/>
            <person name="Ciobanu D."/>
            <person name="Clum A."/>
            <person name="Salamov A."/>
            <person name="Andreopoulos B."/>
            <person name="Cheng J.F."/>
            <person name="Woyke T."/>
            <person name="Pelin A."/>
            <person name="Henrissat B."/>
            <person name="Reynolds N.K."/>
            <person name="Benny G.L."/>
            <person name="Smith M.E."/>
            <person name="James T.Y."/>
            <person name="Grigoriev I.V."/>
        </authorList>
    </citation>
    <scope>NUCLEOTIDE SEQUENCE [LARGE SCALE GENOMIC DNA]</scope>
</reference>
<feature type="region of interest" description="Disordered" evidence="1">
    <location>
        <begin position="103"/>
        <end position="147"/>
    </location>
</feature>
<accession>A0A4P9W5V8</accession>
<protein>
    <submittedName>
        <fullName evidence="2">Uncharacterized protein</fullName>
    </submittedName>
</protein>
<keyword evidence="3" id="KW-1185">Reference proteome</keyword>
<dbReference type="AlphaFoldDB" id="A0A4P9W5V8"/>
<evidence type="ECO:0000256" key="1">
    <source>
        <dbReference type="SAM" id="MobiDB-lite"/>
    </source>
</evidence>
<evidence type="ECO:0000313" key="2">
    <source>
        <dbReference type="EMBL" id="RKO86715.1"/>
    </source>
</evidence>
<dbReference type="EMBL" id="KZ997966">
    <property type="protein sequence ID" value="RKO86715.1"/>
    <property type="molecule type" value="Genomic_DNA"/>
</dbReference>